<reference evidence="1" key="1">
    <citation type="submission" date="2021-06" db="EMBL/GenBank/DDBJ databases">
        <authorList>
            <person name="Kallberg Y."/>
            <person name="Tangrot J."/>
            <person name="Rosling A."/>
        </authorList>
    </citation>
    <scope>NUCLEOTIDE SEQUENCE</scope>
    <source>
        <strain evidence="1">IA702</strain>
    </source>
</reference>
<sequence>MTTSSLPTSQFTTCNERYIKISDKQVMLVSIHVKEENLSWFNDTIYKEIIASIRKVLPLKFARDKKRGKEEKQVADVYRCANCQFAYYLKPTEVRHSVLEKEKSFIPPDVSEDHITDEEDVKPILSVTYTGYNVFRMSLVIYAEPLGKGKDFGGVKTTADMRIDSYFGSAGE</sequence>
<name>A0A9N9AFP1_9GLOM</name>
<organism evidence="1 2">
    <name type="scientific">Paraglomus occultum</name>
    <dbReference type="NCBI Taxonomy" id="144539"/>
    <lineage>
        <taxon>Eukaryota</taxon>
        <taxon>Fungi</taxon>
        <taxon>Fungi incertae sedis</taxon>
        <taxon>Mucoromycota</taxon>
        <taxon>Glomeromycotina</taxon>
        <taxon>Glomeromycetes</taxon>
        <taxon>Paraglomerales</taxon>
        <taxon>Paraglomeraceae</taxon>
        <taxon>Paraglomus</taxon>
    </lineage>
</organism>
<dbReference type="Proteomes" id="UP000789572">
    <property type="component" value="Unassembled WGS sequence"/>
</dbReference>
<dbReference type="EMBL" id="CAJVPJ010000475">
    <property type="protein sequence ID" value="CAG8528781.1"/>
    <property type="molecule type" value="Genomic_DNA"/>
</dbReference>
<protein>
    <submittedName>
        <fullName evidence="1">2792_t:CDS:1</fullName>
    </submittedName>
</protein>
<gene>
    <name evidence="1" type="ORF">POCULU_LOCUS3952</name>
</gene>
<proteinExistence type="predicted"/>
<dbReference type="AlphaFoldDB" id="A0A9N9AFP1"/>
<dbReference type="PANTHER" id="PTHR40635:SF1">
    <property type="match status" value="1"/>
</dbReference>
<evidence type="ECO:0000313" key="1">
    <source>
        <dbReference type="EMBL" id="CAG8528781.1"/>
    </source>
</evidence>
<comment type="caution">
    <text evidence="1">The sequence shown here is derived from an EMBL/GenBank/DDBJ whole genome shotgun (WGS) entry which is preliminary data.</text>
</comment>
<dbReference type="OrthoDB" id="5374757at2759"/>
<keyword evidence="2" id="KW-1185">Reference proteome</keyword>
<dbReference type="PANTHER" id="PTHR40635">
    <property type="match status" value="1"/>
</dbReference>
<accession>A0A9N9AFP1</accession>
<evidence type="ECO:0000313" key="2">
    <source>
        <dbReference type="Proteomes" id="UP000789572"/>
    </source>
</evidence>